<name>A0A7U9KX89_9ACTN</name>
<accession>A0A7U9KX89</accession>
<dbReference type="Gene3D" id="3.90.1570.10">
    <property type="entry name" value="tt1808, chain A"/>
    <property type="match status" value="1"/>
</dbReference>
<dbReference type="InterPro" id="IPR012296">
    <property type="entry name" value="Nuclease_put_TT1808"/>
</dbReference>
<dbReference type="Pfam" id="PF05685">
    <property type="entry name" value="Uma2"/>
    <property type="match status" value="1"/>
</dbReference>
<dbReference type="InterPro" id="IPR008538">
    <property type="entry name" value="Uma2"/>
</dbReference>
<dbReference type="AlphaFoldDB" id="A0A7U9KX89"/>
<evidence type="ECO:0000313" key="2">
    <source>
        <dbReference type="EMBL" id="GCD36478.1"/>
    </source>
</evidence>
<evidence type="ECO:0000313" key="3">
    <source>
        <dbReference type="Proteomes" id="UP000287830"/>
    </source>
</evidence>
<comment type="caution">
    <text evidence="2">The sequence shown here is derived from an EMBL/GenBank/DDBJ whole genome shotgun (WGS) entry which is preliminary data.</text>
</comment>
<feature type="domain" description="Putative restriction endonuclease" evidence="1">
    <location>
        <begin position="23"/>
        <end position="192"/>
    </location>
</feature>
<dbReference type="Proteomes" id="UP000287830">
    <property type="component" value="Unassembled WGS sequence"/>
</dbReference>
<evidence type="ECO:0000259" key="1">
    <source>
        <dbReference type="Pfam" id="PF05685"/>
    </source>
</evidence>
<dbReference type="InterPro" id="IPR011335">
    <property type="entry name" value="Restrct_endonuc-II-like"/>
</dbReference>
<dbReference type="SUPFAM" id="SSF52980">
    <property type="entry name" value="Restriction endonuclease-like"/>
    <property type="match status" value="1"/>
</dbReference>
<gene>
    <name evidence="2" type="ORF">OEIGOIKO_04241</name>
</gene>
<sequence>MIAGPFACHAPGMVSVLSQEQFEEVARLGVRVEEALRLECVGGRIREKPMPDGDHAEIIAWLTRRCVQADAGWWLHVGQGLRVEQGRKGNARPDGCLASSDAFVGHGEWADAEGVLLAVEVTSRDHDTDRRDREDKPKAYAGTGIPVYLLIDRDTCEVKVHSQPDGGRYEMLLTVPFGKTVTLPDPVGIDLDTEPLKGWVH</sequence>
<reference evidence="2 3" key="1">
    <citation type="submission" date="2018-11" db="EMBL/GenBank/DDBJ databases">
        <title>Whole genome sequence of Streptomyces chrestomyceticus NBRC 13444(T).</title>
        <authorList>
            <person name="Komaki H."/>
            <person name="Tamura T."/>
        </authorList>
    </citation>
    <scope>NUCLEOTIDE SEQUENCE [LARGE SCALE GENOMIC DNA]</scope>
    <source>
        <strain evidence="2 3">NBRC 13444</strain>
    </source>
</reference>
<proteinExistence type="predicted"/>
<dbReference type="EMBL" id="BHZC01000001">
    <property type="protein sequence ID" value="GCD36478.1"/>
    <property type="molecule type" value="Genomic_DNA"/>
</dbReference>
<organism evidence="2 3">
    <name type="scientific">Streptomyces chrestomyceticus JCM 4735</name>
    <dbReference type="NCBI Taxonomy" id="1306181"/>
    <lineage>
        <taxon>Bacteria</taxon>
        <taxon>Bacillati</taxon>
        <taxon>Actinomycetota</taxon>
        <taxon>Actinomycetes</taxon>
        <taxon>Kitasatosporales</taxon>
        <taxon>Streptomycetaceae</taxon>
        <taxon>Streptomyces</taxon>
    </lineage>
</organism>
<protein>
    <recommendedName>
        <fullName evidence="1">Putative restriction endonuclease domain-containing protein</fullName>
    </recommendedName>
</protein>
<dbReference type="PANTHER" id="PTHR35400:SF3">
    <property type="entry name" value="SLL1072 PROTEIN"/>
    <property type="match status" value="1"/>
</dbReference>
<dbReference type="PANTHER" id="PTHR35400">
    <property type="entry name" value="SLR1083 PROTEIN"/>
    <property type="match status" value="1"/>
</dbReference>
<dbReference type="CDD" id="cd06260">
    <property type="entry name" value="DUF820-like"/>
    <property type="match status" value="1"/>
</dbReference>